<reference evidence="3 4" key="1">
    <citation type="journal article" date="2018" name="Nat. Biotechnol.">
        <title>A standardized bacterial taxonomy based on genome phylogeny substantially revises the tree of life.</title>
        <authorList>
            <person name="Parks D.H."/>
            <person name="Chuvochina M."/>
            <person name="Waite D.W."/>
            <person name="Rinke C."/>
            <person name="Skarshewski A."/>
            <person name="Chaumeil P.A."/>
            <person name="Hugenholtz P."/>
        </authorList>
    </citation>
    <scope>NUCLEOTIDE SEQUENCE [LARGE SCALE GENOMIC DNA]</scope>
    <source>
        <strain evidence="3">UBA9158</strain>
    </source>
</reference>
<evidence type="ECO:0000256" key="1">
    <source>
        <dbReference type="SAM" id="MobiDB-lite"/>
    </source>
</evidence>
<evidence type="ECO:0000313" key="3">
    <source>
        <dbReference type="EMBL" id="HAN29076.1"/>
    </source>
</evidence>
<feature type="transmembrane region" description="Helical" evidence="2">
    <location>
        <begin position="82"/>
        <end position="109"/>
    </location>
</feature>
<accession>A0A3C1KS98</accession>
<dbReference type="STRING" id="1121937.GCA_000423125_02863"/>
<dbReference type="EMBL" id="DMND01000209">
    <property type="protein sequence ID" value="HAN29076.1"/>
    <property type="molecule type" value="Genomic_DNA"/>
</dbReference>
<keyword evidence="2" id="KW-1133">Transmembrane helix</keyword>
<organism evidence="3 4">
    <name type="scientific">Haliea salexigens</name>
    <dbReference type="NCBI Taxonomy" id="287487"/>
    <lineage>
        <taxon>Bacteria</taxon>
        <taxon>Pseudomonadati</taxon>
        <taxon>Pseudomonadota</taxon>
        <taxon>Gammaproteobacteria</taxon>
        <taxon>Cellvibrionales</taxon>
        <taxon>Halieaceae</taxon>
        <taxon>Haliea</taxon>
    </lineage>
</organism>
<evidence type="ECO:0000313" key="4">
    <source>
        <dbReference type="Proteomes" id="UP000259273"/>
    </source>
</evidence>
<keyword evidence="2" id="KW-0472">Membrane</keyword>
<name>A0A3C1KS98_9GAMM</name>
<gene>
    <name evidence="3" type="ORF">DCP75_15425</name>
</gene>
<dbReference type="AlphaFoldDB" id="A0A3C1KS98"/>
<keyword evidence="2" id="KW-0812">Transmembrane</keyword>
<comment type="caution">
    <text evidence="3">The sequence shown here is derived from an EMBL/GenBank/DDBJ whole genome shotgun (WGS) entry which is preliminary data.</text>
</comment>
<evidence type="ECO:0000256" key="2">
    <source>
        <dbReference type="SAM" id="Phobius"/>
    </source>
</evidence>
<proteinExistence type="predicted"/>
<sequence>MSPLPEEPARDSAAGEYGHAAEPGGAANEQARASDTASGGAGLEAEFRNWQTLLQQALEAGNQFSRLLVLELQLAAGDAGRLALVVLAVVPLLIFTWLGLSVLLAWWAFAALESVALGLVAFTALQVAALLLLWLAARRYARSLALPATRRQLRAIMETGDGNKPQAENP</sequence>
<dbReference type="Proteomes" id="UP000259273">
    <property type="component" value="Unassembled WGS sequence"/>
</dbReference>
<feature type="region of interest" description="Disordered" evidence="1">
    <location>
        <begin position="1"/>
        <end position="35"/>
    </location>
</feature>
<protein>
    <submittedName>
        <fullName evidence="3">Uncharacterized protein</fullName>
    </submittedName>
</protein>
<feature type="transmembrane region" description="Helical" evidence="2">
    <location>
        <begin position="115"/>
        <end position="137"/>
    </location>
</feature>